<organism evidence="5 6">
    <name type="scientific">Microbacterium murale</name>
    <dbReference type="NCBI Taxonomy" id="1081040"/>
    <lineage>
        <taxon>Bacteria</taxon>
        <taxon>Bacillati</taxon>
        <taxon>Actinomycetota</taxon>
        <taxon>Actinomycetes</taxon>
        <taxon>Micrococcales</taxon>
        <taxon>Microbacteriaceae</taxon>
        <taxon>Microbacterium</taxon>
    </lineage>
</organism>
<dbReference type="RefSeq" id="WP_188437086.1">
    <property type="nucleotide sequence ID" value="NZ_BMCM01000004.1"/>
</dbReference>
<keyword evidence="6" id="KW-1185">Reference proteome</keyword>
<dbReference type="SUPFAM" id="SSF53613">
    <property type="entry name" value="Ribokinase-like"/>
    <property type="match status" value="1"/>
</dbReference>
<dbReference type="PANTHER" id="PTHR43320:SF2">
    <property type="entry name" value="2-DEHYDRO-3-DEOXYGLUCONOKINASE_2-DEHYDRO-3-DEOXYGALACTONOKINASE"/>
    <property type="match status" value="1"/>
</dbReference>
<sequence>MSTPSLPETRTPGTAPEVVCIGETMALITPTDAALSDAHEASLGLAGAESNVTAGLAAAGHRAAWASRLGDDPLGVRISSELTRRGVELWVELDRDAPTGVMFKDPGAEGSSVHYYRRGSAASRLAPGYLSVEQLTGVKIVHTTGITPALSPSARDMVDRLFQDARSAGALVSFDVNDRRALWTMEDAATTLARLANAADITLVGRDEAERIWGTSTAEEIRAFLPDCGLLVVKDGDVGATAFDGDAEPVFVPAPVVEVVEPVGAGDAFASGFLAATLEGKPLAERLTAGHVAAERVLTIAADMPPFD</sequence>
<protein>
    <submittedName>
        <fullName evidence="5">Carbohydrate kinase</fullName>
    </submittedName>
</protein>
<name>A0ABQ1RUE3_9MICO</name>
<dbReference type="InterPro" id="IPR052700">
    <property type="entry name" value="Carb_kinase_PfkB-like"/>
</dbReference>
<evidence type="ECO:0000313" key="5">
    <source>
        <dbReference type="EMBL" id="GGD82657.1"/>
    </source>
</evidence>
<dbReference type="PANTHER" id="PTHR43320">
    <property type="entry name" value="SUGAR KINASE"/>
    <property type="match status" value="1"/>
</dbReference>
<accession>A0ABQ1RUE3</accession>
<comment type="caution">
    <text evidence="5">The sequence shown here is derived from an EMBL/GenBank/DDBJ whole genome shotgun (WGS) entry which is preliminary data.</text>
</comment>
<dbReference type="InterPro" id="IPR029056">
    <property type="entry name" value="Ribokinase-like"/>
</dbReference>
<keyword evidence="3 5" id="KW-0418">Kinase</keyword>
<dbReference type="GO" id="GO:0016301">
    <property type="term" value="F:kinase activity"/>
    <property type="evidence" value="ECO:0007669"/>
    <property type="project" value="UniProtKB-KW"/>
</dbReference>
<evidence type="ECO:0000259" key="4">
    <source>
        <dbReference type="Pfam" id="PF00294"/>
    </source>
</evidence>
<gene>
    <name evidence="5" type="ORF">GCM10007269_26890</name>
</gene>
<feature type="domain" description="Carbohydrate kinase PfkB" evidence="4">
    <location>
        <begin position="17"/>
        <end position="297"/>
    </location>
</feature>
<evidence type="ECO:0000256" key="1">
    <source>
        <dbReference type="ARBA" id="ARBA00010688"/>
    </source>
</evidence>
<reference evidence="6" key="1">
    <citation type="journal article" date="2019" name="Int. J. Syst. Evol. Microbiol.">
        <title>The Global Catalogue of Microorganisms (GCM) 10K type strain sequencing project: providing services to taxonomists for standard genome sequencing and annotation.</title>
        <authorList>
            <consortium name="The Broad Institute Genomics Platform"/>
            <consortium name="The Broad Institute Genome Sequencing Center for Infectious Disease"/>
            <person name="Wu L."/>
            <person name="Ma J."/>
        </authorList>
    </citation>
    <scope>NUCLEOTIDE SEQUENCE [LARGE SCALE GENOMIC DNA]</scope>
    <source>
        <strain evidence="6">CCM 7640</strain>
    </source>
</reference>
<proteinExistence type="inferred from homology"/>
<comment type="similarity">
    <text evidence="1">Belongs to the carbohydrate kinase PfkB family.</text>
</comment>
<dbReference type="EMBL" id="BMCM01000004">
    <property type="protein sequence ID" value="GGD82657.1"/>
    <property type="molecule type" value="Genomic_DNA"/>
</dbReference>
<evidence type="ECO:0000256" key="2">
    <source>
        <dbReference type="ARBA" id="ARBA00022679"/>
    </source>
</evidence>
<keyword evidence="2" id="KW-0808">Transferase</keyword>
<dbReference type="Proteomes" id="UP000629365">
    <property type="component" value="Unassembled WGS sequence"/>
</dbReference>
<dbReference type="Gene3D" id="3.40.1190.20">
    <property type="match status" value="1"/>
</dbReference>
<evidence type="ECO:0000313" key="6">
    <source>
        <dbReference type="Proteomes" id="UP000629365"/>
    </source>
</evidence>
<dbReference type="CDD" id="cd01166">
    <property type="entry name" value="KdgK"/>
    <property type="match status" value="1"/>
</dbReference>
<dbReference type="InterPro" id="IPR011611">
    <property type="entry name" value="PfkB_dom"/>
</dbReference>
<dbReference type="Pfam" id="PF00294">
    <property type="entry name" value="PfkB"/>
    <property type="match status" value="1"/>
</dbReference>
<evidence type="ECO:0000256" key="3">
    <source>
        <dbReference type="ARBA" id="ARBA00022777"/>
    </source>
</evidence>